<proteinExistence type="predicted"/>
<dbReference type="InterPro" id="IPR000182">
    <property type="entry name" value="GNAT_dom"/>
</dbReference>
<keyword evidence="3" id="KW-1185">Reference proteome</keyword>
<feature type="domain" description="N-acetyltransferase" evidence="1">
    <location>
        <begin position="3"/>
        <end position="144"/>
    </location>
</feature>
<dbReference type="Pfam" id="PF00583">
    <property type="entry name" value="Acetyltransf_1"/>
    <property type="match status" value="1"/>
</dbReference>
<dbReference type="RefSeq" id="WP_217892226.1">
    <property type="nucleotide sequence ID" value="NZ_JAHSTS010000001.1"/>
</dbReference>
<comment type="caution">
    <text evidence="2">The sequence shown here is derived from an EMBL/GenBank/DDBJ whole genome shotgun (WGS) entry which is preliminary data.</text>
</comment>
<organism evidence="2 3">
    <name type="scientific">Pseudomonas ekonensis</name>
    <dbReference type="NCBI Taxonomy" id="2842353"/>
    <lineage>
        <taxon>Bacteria</taxon>
        <taxon>Pseudomonadati</taxon>
        <taxon>Pseudomonadota</taxon>
        <taxon>Gammaproteobacteria</taxon>
        <taxon>Pseudomonadales</taxon>
        <taxon>Pseudomonadaceae</taxon>
        <taxon>Pseudomonas</taxon>
    </lineage>
</organism>
<name>A0ABS6PF76_9PSED</name>
<reference evidence="2 3" key="1">
    <citation type="submission" date="2021-06" db="EMBL/GenBank/DDBJ databases">
        <title>Updating the genus Pseudomonas: Description of 43 new species and partition of the Pseudomonas putida group.</title>
        <authorList>
            <person name="Girard L."/>
            <person name="Lood C."/>
            <person name="Vandamme P."/>
            <person name="Rokni-Zadeh H."/>
            <person name="Van Noort V."/>
            <person name="Hofte M."/>
            <person name="Lavigne R."/>
            <person name="De Mot R."/>
        </authorList>
    </citation>
    <scope>NUCLEOTIDE SEQUENCE [LARGE SCALE GENOMIC DNA]</scope>
    <source>
        <strain evidence="2 3">COR58</strain>
    </source>
</reference>
<dbReference type="PROSITE" id="PS51186">
    <property type="entry name" value="GNAT"/>
    <property type="match status" value="1"/>
</dbReference>
<protein>
    <submittedName>
        <fullName evidence="2">GNAT family N-acetyltransferase</fullName>
    </submittedName>
</protein>
<gene>
    <name evidence="2" type="ORF">KVG96_11790</name>
</gene>
<dbReference type="CDD" id="cd04301">
    <property type="entry name" value="NAT_SF"/>
    <property type="match status" value="1"/>
</dbReference>
<evidence type="ECO:0000259" key="1">
    <source>
        <dbReference type="PROSITE" id="PS51186"/>
    </source>
</evidence>
<dbReference type="Proteomes" id="UP000765224">
    <property type="component" value="Unassembled WGS sequence"/>
</dbReference>
<sequence>MHRVIRQAVPGDLESLYRLDPLAATDAGRRALIETAVGSSECWVALGSLDARVPVGYGCLNQGFFGQWFISLVVVSTAHRRCGVGRQIVAHLERVTGAEKIFTSTNASNVPMRQLLAQSGFQASGVVENLDPGDPELIFVKFLSR</sequence>
<dbReference type="EMBL" id="JAHSTS010000001">
    <property type="protein sequence ID" value="MBV4458636.1"/>
    <property type="molecule type" value="Genomic_DNA"/>
</dbReference>
<evidence type="ECO:0000313" key="2">
    <source>
        <dbReference type="EMBL" id="MBV4458636.1"/>
    </source>
</evidence>
<accession>A0ABS6PF76</accession>
<evidence type="ECO:0000313" key="3">
    <source>
        <dbReference type="Proteomes" id="UP000765224"/>
    </source>
</evidence>